<feature type="transmembrane region" description="Helical" evidence="4">
    <location>
        <begin position="200"/>
        <end position="219"/>
    </location>
</feature>
<feature type="domain" description="HTH araC/xylS-type" evidence="5">
    <location>
        <begin position="266"/>
        <end position="366"/>
    </location>
</feature>
<keyword evidence="7" id="KW-1185">Reference proteome</keyword>
<dbReference type="Pfam" id="PF12833">
    <property type="entry name" value="HTH_18"/>
    <property type="match status" value="1"/>
</dbReference>
<keyword evidence="2" id="KW-0238">DNA-binding</keyword>
<feature type="transmembrane region" description="Helical" evidence="4">
    <location>
        <begin position="170"/>
        <end position="194"/>
    </location>
</feature>
<dbReference type="InterPro" id="IPR018060">
    <property type="entry name" value="HTH_AraC"/>
</dbReference>
<dbReference type="Proteomes" id="UP000708576">
    <property type="component" value="Unassembled WGS sequence"/>
</dbReference>
<feature type="transmembrane region" description="Helical" evidence="4">
    <location>
        <begin position="36"/>
        <end position="52"/>
    </location>
</feature>
<dbReference type="SMART" id="SM00342">
    <property type="entry name" value="HTH_ARAC"/>
    <property type="match status" value="1"/>
</dbReference>
<sequence length="368" mass="42670">MVGEAVNTLLVVLLVGSLTLLGFIHISNPWKINQKGNYYFGIFLLFWASFWVDEMVDITANHLLSQDLSTIIRSIQILITPLLYFTIIFYSNPFYKYKFKDLIHLVLPLLYTVALSIQLQNNGSTSWLNYFIIGIISFQALFYTTLSYIKIRNHKKKIQKFTSNNQGRDLVWLEYIIIQIFITSIVVVVVNLFFDSDKPGILVNGINVAAIYLISYFSLRQKEIFPIKEGREKELEYLNKDENESEPTKRKLIPDKELAFAKNQLEVIMQKEKPHLDSDLNLVKLADMLEITPHQLSYTINNGFNQNFFQFVNQHRVEKAKELLKDQSHDYTILAIAFESGFNSKTSFNTTFKKLTGQTPTEFKKTAI</sequence>
<name>A0ABS5JU10_9BACT</name>
<keyword evidence="1" id="KW-0805">Transcription regulation</keyword>
<keyword evidence="4" id="KW-0812">Transmembrane</keyword>
<dbReference type="InterPro" id="IPR009057">
    <property type="entry name" value="Homeodomain-like_sf"/>
</dbReference>
<feature type="transmembrane region" description="Helical" evidence="4">
    <location>
        <begin position="127"/>
        <end position="149"/>
    </location>
</feature>
<dbReference type="RefSeq" id="WP_212215529.1">
    <property type="nucleotide sequence ID" value="NZ_JAGUCO010000004.1"/>
</dbReference>
<evidence type="ECO:0000256" key="4">
    <source>
        <dbReference type="SAM" id="Phobius"/>
    </source>
</evidence>
<proteinExistence type="predicted"/>
<keyword evidence="4" id="KW-0472">Membrane</keyword>
<dbReference type="EMBL" id="JAGUCO010000004">
    <property type="protein sequence ID" value="MBS2098285.1"/>
    <property type="molecule type" value="Genomic_DNA"/>
</dbReference>
<evidence type="ECO:0000256" key="3">
    <source>
        <dbReference type="ARBA" id="ARBA00023163"/>
    </source>
</evidence>
<accession>A0ABS5JU10</accession>
<dbReference type="Gene3D" id="1.10.10.60">
    <property type="entry name" value="Homeodomain-like"/>
    <property type="match status" value="2"/>
</dbReference>
<feature type="transmembrane region" description="Helical" evidence="4">
    <location>
        <begin position="6"/>
        <end position="24"/>
    </location>
</feature>
<evidence type="ECO:0000256" key="1">
    <source>
        <dbReference type="ARBA" id="ARBA00023015"/>
    </source>
</evidence>
<dbReference type="PANTHER" id="PTHR43280:SF29">
    <property type="entry name" value="ARAC-FAMILY TRANSCRIPTIONAL REGULATOR"/>
    <property type="match status" value="1"/>
</dbReference>
<evidence type="ECO:0000259" key="5">
    <source>
        <dbReference type="PROSITE" id="PS01124"/>
    </source>
</evidence>
<organism evidence="6 7">
    <name type="scientific">Carboxylicivirga linearis</name>
    <dbReference type="NCBI Taxonomy" id="1628157"/>
    <lineage>
        <taxon>Bacteria</taxon>
        <taxon>Pseudomonadati</taxon>
        <taxon>Bacteroidota</taxon>
        <taxon>Bacteroidia</taxon>
        <taxon>Marinilabiliales</taxon>
        <taxon>Marinilabiliaceae</taxon>
        <taxon>Carboxylicivirga</taxon>
    </lineage>
</organism>
<dbReference type="PANTHER" id="PTHR43280">
    <property type="entry name" value="ARAC-FAMILY TRANSCRIPTIONAL REGULATOR"/>
    <property type="match status" value="1"/>
</dbReference>
<evidence type="ECO:0000313" key="6">
    <source>
        <dbReference type="EMBL" id="MBS2098285.1"/>
    </source>
</evidence>
<comment type="caution">
    <text evidence="6">The sequence shown here is derived from an EMBL/GenBank/DDBJ whole genome shotgun (WGS) entry which is preliminary data.</text>
</comment>
<dbReference type="SUPFAM" id="SSF46689">
    <property type="entry name" value="Homeodomain-like"/>
    <property type="match status" value="1"/>
</dbReference>
<feature type="transmembrane region" description="Helical" evidence="4">
    <location>
        <begin position="72"/>
        <end position="90"/>
    </location>
</feature>
<keyword evidence="3" id="KW-0804">Transcription</keyword>
<dbReference type="InterPro" id="IPR018062">
    <property type="entry name" value="HTH_AraC-typ_CS"/>
</dbReference>
<keyword evidence="4" id="KW-1133">Transmembrane helix</keyword>
<feature type="transmembrane region" description="Helical" evidence="4">
    <location>
        <begin position="102"/>
        <end position="121"/>
    </location>
</feature>
<gene>
    <name evidence="6" type="ORF">KEM10_08330</name>
</gene>
<dbReference type="PROSITE" id="PS00041">
    <property type="entry name" value="HTH_ARAC_FAMILY_1"/>
    <property type="match status" value="1"/>
</dbReference>
<evidence type="ECO:0000256" key="2">
    <source>
        <dbReference type="ARBA" id="ARBA00023125"/>
    </source>
</evidence>
<dbReference type="PROSITE" id="PS01124">
    <property type="entry name" value="HTH_ARAC_FAMILY_2"/>
    <property type="match status" value="1"/>
</dbReference>
<evidence type="ECO:0000313" key="7">
    <source>
        <dbReference type="Proteomes" id="UP000708576"/>
    </source>
</evidence>
<reference evidence="6 7" key="1">
    <citation type="journal article" date="2015" name="Int. J. Syst. Evol. Microbiol.">
        <title>Carboxylicivirga linearis sp. nov., isolated from a sea cucumber culture pond.</title>
        <authorList>
            <person name="Wang F.Q."/>
            <person name="Zhou Y.X."/>
            <person name="Lin X.Z."/>
            <person name="Chen G.J."/>
            <person name="Du Z.J."/>
        </authorList>
    </citation>
    <scope>NUCLEOTIDE SEQUENCE [LARGE SCALE GENOMIC DNA]</scope>
    <source>
        <strain evidence="6 7">FB218</strain>
    </source>
</reference>
<protein>
    <submittedName>
        <fullName evidence="6">AraC family transcriptional regulator</fullName>
    </submittedName>
</protein>